<name>A0ABM1E4L8_PRICU</name>
<feature type="domain" description="Phospholipid/glycerol acyltransferase" evidence="5">
    <location>
        <begin position="97"/>
        <end position="223"/>
    </location>
</feature>
<dbReference type="RefSeq" id="XP_014667139.1">
    <property type="nucleotide sequence ID" value="XM_014811653.1"/>
</dbReference>
<dbReference type="InterPro" id="IPR032098">
    <property type="entry name" value="Acyltransf_C"/>
</dbReference>
<evidence type="ECO:0000256" key="3">
    <source>
        <dbReference type="ARBA" id="ARBA00023315"/>
    </source>
</evidence>
<keyword evidence="2" id="KW-0808">Transferase</keyword>
<keyword evidence="4" id="KW-1133">Transmembrane helix</keyword>
<organism evidence="6 8">
    <name type="scientific">Priapulus caudatus</name>
    <name type="common">Priapulid worm</name>
    <dbReference type="NCBI Taxonomy" id="37621"/>
    <lineage>
        <taxon>Eukaryota</taxon>
        <taxon>Metazoa</taxon>
        <taxon>Ecdysozoa</taxon>
        <taxon>Scalidophora</taxon>
        <taxon>Priapulida</taxon>
        <taxon>Priapulimorpha</taxon>
        <taxon>Priapulimorphida</taxon>
        <taxon>Priapulidae</taxon>
        <taxon>Priapulus</taxon>
    </lineage>
</organism>
<comment type="similarity">
    <text evidence="1">Belongs to the 1-acyl-sn-glycerol-3-phosphate acyltransferase family.</text>
</comment>
<evidence type="ECO:0000256" key="4">
    <source>
        <dbReference type="SAM" id="Phobius"/>
    </source>
</evidence>
<dbReference type="SMART" id="SM00563">
    <property type="entry name" value="PlsC"/>
    <property type="match status" value="1"/>
</dbReference>
<dbReference type="GeneID" id="106808800"/>
<proteinExistence type="inferred from homology"/>
<gene>
    <name evidence="7 8" type="primary">LOC106808800</name>
</gene>
<accession>A0ABM1E4L8</accession>
<protein>
    <submittedName>
        <fullName evidence="7 8">Acyl-CoA:lysophosphatidylglycerol acyltransferase 1-like</fullName>
    </submittedName>
</protein>
<dbReference type="InterPro" id="IPR002123">
    <property type="entry name" value="Plipid/glycerol_acylTrfase"/>
</dbReference>
<feature type="transmembrane region" description="Helical" evidence="4">
    <location>
        <begin position="56"/>
        <end position="75"/>
    </location>
</feature>
<feature type="transmembrane region" description="Helical" evidence="4">
    <location>
        <begin position="354"/>
        <end position="380"/>
    </location>
</feature>
<evidence type="ECO:0000256" key="1">
    <source>
        <dbReference type="ARBA" id="ARBA00008655"/>
    </source>
</evidence>
<reference evidence="7 8" key="1">
    <citation type="submission" date="2025-05" db="UniProtKB">
        <authorList>
            <consortium name="RefSeq"/>
        </authorList>
    </citation>
    <scope>IDENTIFICATION</scope>
</reference>
<evidence type="ECO:0000313" key="8">
    <source>
        <dbReference type="RefSeq" id="XP_014667139.1"/>
    </source>
</evidence>
<keyword evidence="6" id="KW-1185">Reference proteome</keyword>
<evidence type="ECO:0000313" key="7">
    <source>
        <dbReference type="RefSeq" id="XP_014667138.1"/>
    </source>
</evidence>
<dbReference type="PANTHER" id="PTHR10983:SF2">
    <property type="entry name" value="ACYL-COA:LYSOPHOSPHATIDYLGLYCEROL ACYLTRANSFERASE 1"/>
    <property type="match status" value="1"/>
</dbReference>
<keyword evidence="4" id="KW-0812">Transmembrane</keyword>
<dbReference type="Pfam" id="PF01553">
    <property type="entry name" value="Acyltransferase"/>
    <property type="match status" value="1"/>
</dbReference>
<dbReference type="Pfam" id="PF16076">
    <property type="entry name" value="Acyltransf_C"/>
    <property type="match status" value="1"/>
</dbReference>
<keyword evidence="3" id="KW-0012">Acyltransferase</keyword>
<evidence type="ECO:0000259" key="5">
    <source>
        <dbReference type="SMART" id="SM00563"/>
    </source>
</evidence>
<keyword evidence="4" id="KW-0472">Membrane</keyword>
<evidence type="ECO:0000256" key="2">
    <source>
        <dbReference type="ARBA" id="ARBA00022679"/>
    </source>
</evidence>
<dbReference type="Proteomes" id="UP000695022">
    <property type="component" value="Unplaced"/>
</dbReference>
<dbReference type="PANTHER" id="PTHR10983">
    <property type="entry name" value="1-ACYLGLYCEROL-3-PHOSPHATE ACYLTRANSFERASE-RELATED"/>
    <property type="match status" value="1"/>
</dbReference>
<dbReference type="SUPFAM" id="SSF69593">
    <property type="entry name" value="Glycerol-3-phosphate (1)-acyltransferase"/>
    <property type="match status" value="1"/>
</dbReference>
<dbReference type="CDD" id="cd07990">
    <property type="entry name" value="LPLAT_LCLAT1-like"/>
    <property type="match status" value="1"/>
</dbReference>
<sequence length="385" mass="44977">MNDREPPGSIWQTVYLVGKVCLRFVYVLLNNLYCIPTYLLWMILLLPLKKVKPQTYWMLEGLLFRWLLLMVSMWIQTNGYKIVEVGEDISSCYNQECMVMVNHQSSSDVPMLFACLSEKAGGKLVEDMMWLMDKLFMWTNFGVVSLIHGDFFIQQGKHGRENQLQLLEKHLNDVYLPQGRKWLVLFPEGGFLNKRRERSQMFAKKNNLPHLELVALPRVGAMATILDKLAPRKTTENHAVLKSTEMNAVPENKRMKWLVDITVGYSNPQQPLDLLNVCLGIQPPCTTTMYYRRFPVDDIPREMHALTEWMYDRFVEKEKLLSHFYKMGVFPSNPSPRCRLMDTPRTIRYSYRHLIAIHAFFACSTYVHYCAIACLCRYVATHVHS</sequence>
<dbReference type="RefSeq" id="XP_014667138.1">
    <property type="nucleotide sequence ID" value="XM_014811652.1"/>
</dbReference>
<evidence type="ECO:0000313" key="6">
    <source>
        <dbReference type="Proteomes" id="UP000695022"/>
    </source>
</evidence>
<feature type="transmembrane region" description="Helical" evidence="4">
    <location>
        <begin position="24"/>
        <end position="44"/>
    </location>
</feature>